<dbReference type="SUPFAM" id="SSF57667">
    <property type="entry name" value="beta-beta-alpha zinc fingers"/>
    <property type="match status" value="1"/>
</dbReference>
<feature type="compositionally biased region" description="Basic and acidic residues" evidence="2">
    <location>
        <begin position="1280"/>
        <end position="1289"/>
    </location>
</feature>
<organism evidence="4 5">
    <name type="scientific">Fomitopsis schrenkii</name>
    <name type="common">Brown rot fungus</name>
    <dbReference type="NCBI Taxonomy" id="2126942"/>
    <lineage>
        <taxon>Eukaryota</taxon>
        <taxon>Fungi</taxon>
        <taxon>Dikarya</taxon>
        <taxon>Basidiomycota</taxon>
        <taxon>Agaricomycotina</taxon>
        <taxon>Agaricomycetes</taxon>
        <taxon>Polyporales</taxon>
        <taxon>Fomitopsis</taxon>
    </lineage>
</organism>
<dbReference type="GO" id="GO:0008270">
    <property type="term" value="F:zinc ion binding"/>
    <property type="evidence" value="ECO:0007669"/>
    <property type="project" value="UniProtKB-KW"/>
</dbReference>
<name>S8FQL0_FOMSC</name>
<feature type="region of interest" description="Disordered" evidence="2">
    <location>
        <begin position="845"/>
        <end position="872"/>
    </location>
</feature>
<feature type="region of interest" description="Disordered" evidence="2">
    <location>
        <begin position="209"/>
        <end position="277"/>
    </location>
</feature>
<protein>
    <recommendedName>
        <fullName evidence="3">C2H2-type domain-containing protein</fullName>
    </recommendedName>
</protein>
<dbReference type="PROSITE" id="PS50157">
    <property type="entry name" value="ZINC_FINGER_C2H2_2"/>
    <property type="match status" value="1"/>
</dbReference>
<feature type="compositionally biased region" description="Polar residues" evidence="2">
    <location>
        <begin position="544"/>
        <end position="574"/>
    </location>
</feature>
<feature type="region of interest" description="Disordered" evidence="2">
    <location>
        <begin position="1"/>
        <end position="25"/>
    </location>
</feature>
<feature type="region of interest" description="Disordered" evidence="2">
    <location>
        <begin position="1103"/>
        <end position="1153"/>
    </location>
</feature>
<dbReference type="HOGENOM" id="CLU_252933_0_0_1"/>
<feature type="compositionally biased region" description="Polar residues" evidence="2">
    <location>
        <begin position="470"/>
        <end position="489"/>
    </location>
</feature>
<dbReference type="EMBL" id="KE504148">
    <property type="protein sequence ID" value="EPT00585.1"/>
    <property type="molecule type" value="Genomic_DNA"/>
</dbReference>
<feature type="compositionally biased region" description="Acidic residues" evidence="2">
    <location>
        <begin position="1138"/>
        <end position="1147"/>
    </location>
</feature>
<keyword evidence="1" id="KW-0863">Zinc-finger</keyword>
<evidence type="ECO:0000256" key="1">
    <source>
        <dbReference type="PROSITE-ProRule" id="PRU00042"/>
    </source>
</evidence>
<feature type="compositionally biased region" description="Polar residues" evidence="2">
    <location>
        <begin position="1218"/>
        <end position="1230"/>
    </location>
</feature>
<feature type="compositionally biased region" description="Basic and acidic residues" evidence="2">
    <location>
        <begin position="380"/>
        <end position="390"/>
    </location>
</feature>
<accession>S8FQL0</accession>
<dbReference type="InterPro" id="IPR036236">
    <property type="entry name" value="Znf_C2H2_sf"/>
</dbReference>
<keyword evidence="5" id="KW-1185">Reference proteome</keyword>
<feature type="region of interest" description="Disordered" evidence="2">
    <location>
        <begin position="1218"/>
        <end position="1243"/>
    </location>
</feature>
<evidence type="ECO:0000259" key="3">
    <source>
        <dbReference type="PROSITE" id="PS50157"/>
    </source>
</evidence>
<reference evidence="4 5" key="1">
    <citation type="journal article" date="2012" name="Science">
        <title>The Paleozoic origin of enzymatic lignin decomposition reconstructed from 31 fungal genomes.</title>
        <authorList>
            <person name="Floudas D."/>
            <person name="Binder M."/>
            <person name="Riley R."/>
            <person name="Barry K."/>
            <person name="Blanchette R.A."/>
            <person name="Henrissat B."/>
            <person name="Martinez A.T."/>
            <person name="Otillar R."/>
            <person name="Spatafora J.W."/>
            <person name="Yadav J.S."/>
            <person name="Aerts A."/>
            <person name="Benoit I."/>
            <person name="Boyd A."/>
            <person name="Carlson A."/>
            <person name="Copeland A."/>
            <person name="Coutinho P.M."/>
            <person name="de Vries R.P."/>
            <person name="Ferreira P."/>
            <person name="Findley K."/>
            <person name="Foster B."/>
            <person name="Gaskell J."/>
            <person name="Glotzer D."/>
            <person name="Gorecki P."/>
            <person name="Heitman J."/>
            <person name="Hesse C."/>
            <person name="Hori C."/>
            <person name="Igarashi K."/>
            <person name="Jurgens J.A."/>
            <person name="Kallen N."/>
            <person name="Kersten P."/>
            <person name="Kohler A."/>
            <person name="Kuees U."/>
            <person name="Kumar T.K.A."/>
            <person name="Kuo A."/>
            <person name="LaButti K."/>
            <person name="Larrondo L.F."/>
            <person name="Lindquist E."/>
            <person name="Ling A."/>
            <person name="Lombard V."/>
            <person name="Lucas S."/>
            <person name="Lundell T."/>
            <person name="Martin R."/>
            <person name="McLaughlin D.J."/>
            <person name="Morgenstern I."/>
            <person name="Morin E."/>
            <person name="Murat C."/>
            <person name="Nagy L.G."/>
            <person name="Nolan M."/>
            <person name="Ohm R.A."/>
            <person name="Patyshakuliyeva A."/>
            <person name="Rokas A."/>
            <person name="Ruiz-Duenas F.J."/>
            <person name="Sabat G."/>
            <person name="Salamov A."/>
            <person name="Samejima M."/>
            <person name="Schmutz J."/>
            <person name="Slot J.C."/>
            <person name="St John F."/>
            <person name="Stenlid J."/>
            <person name="Sun H."/>
            <person name="Sun S."/>
            <person name="Syed K."/>
            <person name="Tsang A."/>
            <person name="Wiebenga A."/>
            <person name="Young D."/>
            <person name="Pisabarro A."/>
            <person name="Eastwood D.C."/>
            <person name="Martin F."/>
            <person name="Cullen D."/>
            <person name="Grigoriev I.V."/>
            <person name="Hibbett D.S."/>
        </authorList>
    </citation>
    <scope>NUCLEOTIDE SEQUENCE</scope>
    <source>
        <strain evidence="5">FP-58527</strain>
    </source>
</reference>
<feature type="compositionally biased region" description="Basic residues" evidence="2">
    <location>
        <begin position="9"/>
        <end position="20"/>
    </location>
</feature>
<feature type="compositionally biased region" description="Acidic residues" evidence="2">
    <location>
        <begin position="449"/>
        <end position="463"/>
    </location>
</feature>
<feature type="region of interest" description="Disordered" evidence="2">
    <location>
        <begin position="1277"/>
        <end position="1334"/>
    </location>
</feature>
<sequence>MAKDSEKTKSRKLPQKKAPFHRATPSQNVVFLDNGVVNHRASITRQLPAHIGSSAPPVTAENVVPNAGAHAIGRRNQISGFPTSYLRSTFNSASPFVQNAPSSSSDASSRAEETFEAYIQPASAASSAIPEPTVFSWHLEDEEHVALGYERLKKVGRKAARVQGRRDTPIQEHPPALTPAAGSVDHCGVFSTHDSAGTAAVVADAVHTRVLRKRPTQPATTGASQGHSGTHAAGASRQKRKTEASTDENAPSSKKRGSRTHVSSPATISHAESAQPNMELSVNDAFGKPTAASQLLKRKRPSHTLGCVESRANAGAPEPEIQSTTEDVDMCVVDPGPAAQDAVHAPVAPHTPSVSAAETPSSPQRASKKRSKRTRVKAKPARESAGRPDEQTELVTGGQERGPLSAEDGLNDNLEPGDTDCEGQNRKRSRHEDDREQLQESAGPVYETPQEEADVDLDAELVPEIETPKESCTTTQGSQLANDGGTSRGSRLEGISEPLVDRRPAELAEDLADVAAGYSSPEDGDASEVRAPSGIEEVGCEYPQTASTSEDPKLSTDSPSGSIQDIRRASTSPVSVDPSGKGDDLLADENPPADLACATPLTPVYQDSGCASAASPSNVSGPALERSDIESDDGAVDFGMEAALDVMLSGGQLTEAQLAALTPHIIGASSEWDLSAADAAALDLEAHIPDLALGDWDMEELLRDSAGCMLGLGDYLAHSAAHTTTPADLSEAIPTLDALGLDVLGLAEHLLPLVDPEAPAEDSDAVAALGLDLNFDLAHPSLDVSEGALNVSIGDCEAALPGGGGFGFGRLGLVAVDPTMFDSHTEEALQELGLNSRETCFPVGIGRPDSIDASTRTTVPAGYDDDPLPKKGREAISQRSPLSVDADATSLSAVSVTPSGPSQLHARGGHFLSAFTPVAYDTLAGSMLLGSTTEVESGSFSTERPSLGTDVLGRSLSRSTTPLNIFVPDTASPAPSAAGSSVPTVQHFLSPPHPMAPRIQPIALPPPSIVQTDRAVSPQPIVAPSLDPGSIASPGASVPNLPNDVAPLAEVAWSAMFRQLKQTNKAMPVRRRIGVLRRYEEGREDWHDDTGEVRLEDTIVEKDNAQAPSQGGPSGTAAGLSETEERGGERTEGPEVIVIEDSDDEESEVGKDPHKCPICARRFKLPNGLAIHLKWHYGETSLDWRRGVGRSGRILERAKEAKETAAIRTRQLAEAQVAPSSTLDAASVTTAEPDPSSDKCVSPTTLQTSMDAAAASSGPFVMPFAPVGLPDDPFDFLVTRQHDDGRKSSDINGAAPPPPVHAASIDIDVGFGAREQSEPQSTPELSPGPSRYDDEAVRLSDQHPEPSWSDDLFGSEADPSEIELDECMSLAIQVETAATITSDAFLREGSLVLEGSRPGVKHELGGDVPSPKLAPQYFYMSKS</sequence>
<gene>
    <name evidence="4" type="ORF">FOMPIDRAFT_1060321</name>
</gene>
<feature type="domain" description="C2H2-type" evidence="3">
    <location>
        <begin position="1154"/>
        <end position="1181"/>
    </location>
</feature>
<evidence type="ECO:0000256" key="2">
    <source>
        <dbReference type="SAM" id="MobiDB-lite"/>
    </source>
</evidence>
<dbReference type="Proteomes" id="UP000015241">
    <property type="component" value="Unassembled WGS sequence"/>
</dbReference>
<dbReference type="STRING" id="743788.S8FQL0"/>
<proteinExistence type="predicted"/>
<dbReference type="OrthoDB" id="2757290at2759"/>
<dbReference type="InParanoid" id="S8FQL0"/>
<keyword evidence="1" id="KW-0479">Metal-binding</keyword>
<feature type="compositionally biased region" description="Basic and acidic residues" evidence="2">
    <location>
        <begin position="1123"/>
        <end position="1133"/>
    </location>
</feature>
<dbReference type="PROSITE" id="PS00028">
    <property type="entry name" value="ZINC_FINGER_C2H2_1"/>
    <property type="match status" value="1"/>
</dbReference>
<feature type="compositionally biased region" description="Polar residues" evidence="2">
    <location>
        <begin position="352"/>
        <end position="365"/>
    </location>
</feature>
<feature type="compositionally biased region" description="Basic residues" evidence="2">
    <location>
        <begin position="366"/>
        <end position="379"/>
    </location>
</feature>
<feature type="compositionally biased region" description="Polar residues" evidence="2">
    <location>
        <begin position="260"/>
        <end position="277"/>
    </location>
</feature>
<feature type="compositionally biased region" description="Polar residues" evidence="2">
    <location>
        <begin position="217"/>
        <end position="228"/>
    </location>
</feature>
<keyword evidence="1" id="KW-0862">Zinc</keyword>
<dbReference type="InterPro" id="IPR013087">
    <property type="entry name" value="Znf_C2H2_type"/>
</dbReference>
<feature type="region of interest" description="Disordered" evidence="2">
    <location>
        <begin position="294"/>
        <end position="594"/>
    </location>
</feature>
<evidence type="ECO:0000313" key="4">
    <source>
        <dbReference type="EMBL" id="EPT00585.1"/>
    </source>
</evidence>
<evidence type="ECO:0000313" key="5">
    <source>
        <dbReference type="Proteomes" id="UP000015241"/>
    </source>
</evidence>